<dbReference type="OrthoDB" id="8535577at2"/>
<evidence type="ECO:0000313" key="2">
    <source>
        <dbReference type="Proteomes" id="UP000005143"/>
    </source>
</evidence>
<proteinExistence type="predicted"/>
<name>H0E9H8_9ACTN</name>
<accession>H0E9H8</accession>
<protein>
    <submittedName>
        <fullName evidence="1">Integral membrane protein</fullName>
    </submittedName>
</protein>
<comment type="caution">
    <text evidence="1">The sequence shown here is derived from an EMBL/GenBank/DDBJ whole genome shotgun (WGS) entry which is preliminary data.</text>
</comment>
<dbReference type="RefSeq" id="WP_007577639.1">
    <property type="nucleotide sequence ID" value="NZ_AGUD01000261.1"/>
</dbReference>
<reference evidence="1 2" key="1">
    <citation type="journal article" date="2013" name="Biodegradation">
        <title>Quantitative proteomic analysis of ibuprofen-degrading Patulibacter sp. strain I11.</title>
        <authorList>
            <person name="Almeida B."/>
            <person name="Kjeldal H."/>
            <person name="Lolas I."/>
            <person name="Knudsen A.D."/>
            <person name="Carvalho G."/>
            <person name="Nielsen K.L."/>
            <person name="Barreto Crespo M.T."/>
            <person name="Stensballe A."/>
            <person name="Nielsen J.L."/>
        </authorList>
    </citation>
    <scope>NUCLEOTIDE SEQUENCE [LARGE SCALE GENOMIC DNA]</scope>
    <source>
        <strain evidence="1 2">I11</strain>
    </source>
</reference>
<dbReference type="EMBL" id="AGUD01000261">
    <property type="protein sequence ID" value="EHN09670.1"/>
    <property type="molecule type" value="Genomic_DNA"/>
</dbReference>
<dbReference type="AlphaFoldDB" id="H0E9H8"/>
<dbReference type="Proteomes" id="UP000005143">
    <property type="component" value="Unassembled WGS sequence"/>
</dbReference>
<organism evidence="1 2">
    <name type="scientific">Patulibacter medicamentivorans</name>
    <dbReference type="NCBI Taxonomy" id="1097667"/>
    <lineage>
        <taxon>Bacteria</taxon>
        <taxon>Bacillati</taxon>
        <taxon>Actinomycetota</taxon>
        <taxon>Thermoleophilia</taxon>
        <taxon>Solirubrobacterales</taxon>
        <taxon>Patulibacteraceae</taxon>
        <taxon>Patulibacter</taxon>
    </lineage>
</organism>
<sequence>MAVSALVPVLRPHRRRRALLRTGQRVARRLPGAIESPAAIRRRTAAEQRTRTLAVVAAVTGAGAVALEVARVWRRGSAPLPSEADRVLDAGAEAVGETVQVAVAGYRQGSDRENALLNLLLSFTGTWLMTRLSTTMIRRRGRFGPLRDVVVSDTHVHHFVPGIAMAFLAGGASIAARSEAADRWLAVPFGAGVALTLDESALLLKLDDVYWTEEGAVSVQVTLASFAMLSTLLVASRMLRRGEQVVLAESRAADDDDRPTTHLHVVTA</sequence>
<gene>
    <name evidence="1" type="ORF">PAI11_34970</name>
</gene>
<keyword evidence="2" id="KW-1185">Reference proteome</keyword>
<evidence type="ECO:0000313" key="1">
    <source>
        <dbReference type="EMBL" id="EHN09670.1"/>
    </source>
</evidence>